<dbReference type="InterPro" id="IPR027417">
    <property type="entry name" value="P-loop_NTPase"/>
</dbReference>
<feature type="transmembrane region" description="Helical" evidence="8">
    <location>
        <begin position="652"/>
        <end position="679"/>
    </location>
</feature>
<evidence type="ECO:0000256" key="3">
    <source>
        <dbReference type="ARBA" id="ARBA00022475"/>
    </source>
</evidence>
<comment type="subcellular location">
    <subcellularLocation>
        <location evidence="1">Cell membrane</location>
        <topology evidence="1">Multi-pass membrane protein</topology>
    </subcellularLocation>
</comment>
<sequence length="719" mass="78039">MKGYSKEGLIAAGLLSAAAFALGDLWAAALRSMEGPWLQNVGAAMEAVPSVLATQGISAEPNALLGGSICFLAVWLAWAYLVRSQGNRRIGEEHGSARWGTKAEGLRFADTEDPFNNVILTENYGLAVDPGKRRGKRLEERPRNVLVIGGTGAGKTWRYSIPNILQMNADYFVIDSKGTQLPLLGNALVGSGYEISCMNLVRMSASAGVNPFSLIRDEVGIIEFAECFIANTTGDKDHVGDQFWVQAERLLYTALIGYLMFYCPSEDRNFGGLVTLLSLAQAREDDDDYTSPLDLLFREIETGMRLVETGGAPAGDGARKPGRAFGRQASSGFRWVQVGEPVGVDDDFVLWCYKAFKDAAGKTMKGILISCNTRLMPFSVPQLRNLTDHDELELSKLGDAGGKRAVFVVSSDTSSTFSFMLAITLWQTVNMLCDKADALPGGSLARPVHFICDEFANVGRLPDIEHVVSVIRSRNVYMSIILQSFAQLKSAYGDDAQTIVDNCDTLLYLGGKSVDTQKMISEMIGKETVEVNAQNVSRGNGGSTTTNTSYIERDLMQASEVGRMGRDRALVLFSNAAPLRDSKYPTQRHPRYELLAGHPGSRYPGRFDYGAYLQERRRQQQEATSSLNRAQRRQLPDAGGTRQKGIHMLSNIISLVSGCITFLGGFVVVWGAVSLGLAIKDETRGGAQIAGAISTIAGGAIIIAAAVYFGQLDTSWMPN</sequence>
<evidence type="ECO:0000256" key="8">
    <source>
        <dbReference type="SAM" id="Phobius"/>
    </source>
</evidence>
<dbReference type="CDD" id="cd01127">
    <property type="entry name" value="TrwB_TraG_TraD_VirD4"/>
    <property type="match status" value="1"/>
</dbReference>
<dbReference type="EMBL" id="PPTX01000012">
    <property type="protein sequence ID" value="RDB79100.1"/>
    <property type="molecule type" value="Genomic_DNA"/>
</dbReference>
<dbReference type="AlphaFoldDB" id="A0A369MTU4"/>
<dbReference type="InterPro" id="IPR003688">
    <property type="entry name" value="TraG/VirD4"/>
</dbReference>
<protein>
    <submittedName>
        <fullName evidence="10">Conjugal transfer protein TraG</fullName>
    </submittedName>
</protein>
<keyword evidence="5 8" id="KW-1133">Transmembrane helix</keyword>
<comment type="similarity">
    <text evidence="2">Belongs to the VirD4/TraG family.</text>
</comment>
<organism evidence="10 11">
    <name type="scientific">Eggerthella lenta</name>
    <name type="common">Eubacterium lentum</name>
    <dbReference type="NCBI Taxonomy" id="84112"/>
    <lineage>
        <taxon>Bacteria</taxon>
        <taxon>Bacillati</taxon>
        <taxon>Actinomycetota</taxon>
        <taxon>Coriobacteriia</taxon>
        <taxon>Eggerthellales</taxon>
        <taxon>Eggerthellaceae</taxon>
        <taxon>Eggerthella</taxon>
    </lineage>
</organism>
<keyword evidence="3" id="KW-1003">Cell membrane</keyword>
<feature type="transmembrane region" description="Helical" evidence="8">
    <location>
        <begin position="63"/>
        <end position="82"/>
    </location>
</feature>
<evidence type="ECO:0000256" key="6">
    <source>
        <dbReference type="ARBA" id="ARBA00023136"/>
    </source>
</evidence>
<dbReference type="Pfam" id="PF12696">
    <property type="entry name" value="TraG-D_C"/>
    <property type="match status" value="1"/>
</dbReference>
<dbReference type="PANTHER" id="PTHR37937">
    <property type="entry name" value="CONJUGATIVE TRANSFER: DNA TRANSPORT"/>
    <property type="match status" value="1"/>
</dbReference>
<evidence type="ECO:0000313" key="11">
    <source>
        <dbReference type="Proteomes" id="UP000253752"/>
    </source>
</evidence>
<comment type="caution">
    <text evidence="10">The sequence shown here is derived from an EMBL/GenBank/DDBJ whole genome shotgun (WGS) entry which is preliminary data.</text>
</comment>
<dbReference type="Gene3D" id="3.40.50.300">
    <property type="entry name" value="P-loop containing nucleotide triphosphate hydrolases"/>
    <property type="match status" value="1"/>
</dbReference>
<feature type="transmembrane region" description="Helical" evidence="8">
    <location>
        <begin position="685"/>
        <end position="709"/>
    </location>
</feature>
<dbReference type="InterPro" id="IPR032689">
    <property type="entry name" value="TraG-D_C"/>
</dbReference>
<feature type="region of interest" description="Disordered" evidence="7">
    <location>
        <begin position="618"/>
        <end position="642"/>
    </location>
</feature>
<keyword evidence="6 8" id="KW-0472">Membrane</keyword>
<dbReference type="GO" id="GO:0005886">
    <property type="term" value="C:plasma membrane"/>
    <property type="evidence" value="ECO:0007669"/>
    <property type="project" value="UniProtKB-SubCell"/>
</dbReference>
<dbReference type="Proteomes" id="UP000253752">
    <property type="component" value="Unassembled WGS sequence"/>
</dbReference>
<name>A0A369MTU4_EGGLN</name>
<keyword evidence="4 8" id="KW-0812">Transmembrane</keyword>
<evidence type="ECO:0000256" key="5">
    <source>
        <dbReference type="ARBA" id="ARBA00022989"/>
    </source>
</evidence>
<evidence type="ECO:0000313" key="10">
    <source>
        <dbReference type="EMBL" id="RDB79100.1"/>
    </source>
</evidence>
<evidence type="ECO:0000256" key="4">
    <source>
        <dbReference type="ARBA" id="ARBA00022692"/>
    </source>
</evidence>
<dbReference type="RefSeq" id="WP_114516473.1">
    <property type="nucleotide sequence ID" value="NZ_PPTX01000012.1"/>
</dbReference>
<feature type="domain" description="TraD/TraG TraM recognition site" evidence="9">
    <location>
        <begin position="447"/>
        <end position="564"/>
    </location>
</feature>
<dbReference type="NCBIfam" id="NF045973">
    <property type="entry name" value="conju_CD1115"/>
    <property type="match status" value="1"/>
</dbReference>
<dbReference type="InterPro" id="IPR051539">
    <property type="entry name" value="T4SS-coupling_protein"/>
</dbReference>
<evidence type="ECO:0000256" key="2">
    <source>
        <dbReference type="ARBA" id="ARBA00008806"/>
    </source>
</evidence>
<proteinExistence type="inferred from homology"/>
<gene>
    <name evidence="10" type="ORF">C1872_08770</name>
</gene>
<accession>A0A369MTU4</accession>
<evidence type="ECO:0000256" key="1">
    <source>
        <dbReference type="ARBA" id="ARBA00004651"/>
    </source>
</evidence>
<evidence type="ECO:0000256" key="7">
    <source>
        <dbReference type="SAM" id="MobiDB-lite"/>
    </source>
</evidence>
<evidence type="ECO:0000259" key="9">
    <source>
        <dbReference type="Pfam" id="PF12696"/>
    </source>
</evidence>
<dbReference type="Pfam" id="PF02534">
    <property type="entry name" value="T4SS-DNA_transf"/>
    <property type="match status" value="1"/>
</dbReference>
<dbReference type="PANTHER" id="PTHR37937:SF1">
    <property type="entry name" value="CONJUGATIVE TRANSFER: DNA TRANSPORT"/>
    <property type="match status" value="1"/>
</dbReference>
<reference evidence="10 11" key="1">
    <citation type="journal article" date="2018" name="Elife">
        <title>Discovery and characterization of a prevalent human gut bacterial enzyme sufficient for the inactivation of a family of plant toxins.</title>
        <authorList>
            <person name="Koppel N."/>
            <person name="Bisanz J.E."/>
            <person name="Pandelia M.E."/>
            <person name="Turnbaugh P.J."/>
            <person name="Balskus E.P."/>
        </authorList>
    </citation>
    <scope>NUCLEOTIDE SEQUENCE [LARGE SCALE GENOMIC DNA]</scope>
    <source>
        <strain evidence="10 11">MR1 #12</strain>
    </source>
</reference>
<dbReference type="SUPFAM" id="SSF52540">
    <property type="entry name" value="P-loop containing nucleoside triphosphate hydrolases"/>
    <property type="match status" value="1"/>
</dbReference>